<feature type="domain" description="AAA" evidence="1">
    <location>
        <begin position="3"/>
        <end position="178"/>
    </location>
</feature>
<dbReference type="InterPro" id="IPR050678">
    <property type="entry name" value="DNA_Partitioning_ATPase"/>
</dbReference>
<dbReference type="FunFam" id="3.40.50.300:FF:000285">
    <property type="entry name" value="Sporulation initiation inhibitor Soj"/>
    <property type="match status" value="1"/>
</dbReference>
<accession>A0A1G1Y6N7</accession>
<protein>
    <submittedName>
        <fullName evidence="2">Chromosome partitioning protein ParA</fullName>
    </submittedName>
</protein>
<gene>
    <name evidence="2" type="ORF">A2663_03255</name>
</gene>
<dbReference type="SUPFAM" id="SSF52540">
    <property type="entry name" value="P-loop containing nucleoside triphosphate hydrolases"/>
    <property type="match status" value="1"/>
</dbReference>
<dbReference type="PANTHER" id="PTHR13696:SF52">
    <property type="entry name" value="PARA FAMILY PROTEIN CT_582"/>
    <property type="match status" value="1"/>
</dbReference>
<dbReference type="InterPro" id="IPR025669">
    <property type="entry name" value="AAA_dom"/>
</dbReference>
<name>A0A1G1Y6N7_9BACT</name>
<comment type="caution">
    <text evidence="2">The sequence shown here is derived from an EMBL/GenBank/DDBJ whole genome shotgun (WGS) entry which is preliminary data.</text>
</comment>
<dbReference type="Pfam" id="PF13614">
    <property type="entry name" value="AAA_31"/>
    <property type="match status" value="1"/>
</dbReference>
<organism evidence="2 3">
    <name type="scientific">Candidatus Buchananbacteria bacterium RIFCSPHIGHO2_01_FULL_46_12</name>
    <dbReference type="NCBI Taxonomy" id="1797536"/>
    <lineage>
        <taxon>Bacteria</taxon>
        <taxon>Candidatus Buchananiibacteriota</taxon>
    </lineage>
</organism>
<dbReference type="AlphaFoldDB" id="A0A1G1Y6N7"/>
<evidence type="ECO:0000313" key="2">
    <source>
        <dbReference type="EMBL" id="OGY48015.1"/>
    </source>
</evidence>
<evidence type="ECO:0000259" key="1">
    <source>
        <dbReference type="Pfam" id="PF13614"/>
    </source>
</evidence>
<dbReference type="Proteomes" id="UP000178432">
    <property type="component" value="Unassembled WGS sequence"/>
</dbReference>
<dbReference type="EMBL" id="MHIF01000021">
    <property type="protein sequence ID" value="OGY48015.1"/>
    <property type="molecule type" value="Genomic_DNA"/>
</dbReference>
<proteinExistence type="predicted"/>
<dbReference type="CDD" id="cd02042">
    <property type="entry name" value="ParAB_family"/>
    <property type="match status" value="1"/>
</dbReference>
<dbReference type="Gene3D" id="3.40.50.300">
    <property type="entry name" value="P-loop containing nucleotide triphosphate hydrolases"/>
    <property type="match status" value="1"/>
</dbReference>
<reference evidence="2 3" key="1">
    <citation type="journal article" date="2016" name="Nat. Commun.">
        <title>Thousands of microbial genomes shed light on interconnected biogeochemical processes in an aquifer system.</title>
        <authorList>
            <person name="Anantharaman K."/>
            <person name="Brown C.T."/>
            <person name="Hug L.A."/>
            <person name="Sharon I."/>
            <person name="Castelle C.J."/>
            <person name="Probst A.J."/>
            <person name="Thomas B.C."/>
            <person name="Singh A."/>
            <person name="Wilkins M.J."/>
            <person name="Karaoz U."/>
            <person name="Brodie E.L."/>
            <person name="Williams K.H."/>
            <person name="Hubbard S.S."/>
            <person name="Banfield J.F."/>
        </authorList>
    </citation>
    <scope>NUCLEOTIDE SEQUENCE [LARGE SCALE GENOMIC DNA]</scope>
</reference>
<dbReference type="PIRSF" id="PIRSF009320">
    <property type="entry name" value="Nuc_binding_HP_1000"/>
    <property type="match status" value="1"/>
</dbReference>
<dbReference type="PANTHER" id="PTHR13696">
    <property type="entry name" value="P-LOOP CONTAINING NUCLEOSIDE TRIPHOSPHATE HYDROLASE"/>
    <property type="match status" value="1"/>
</dbReference>
<evidence type="ECO:0000313" key="3">
    <source>
        <dbReference type="Proteomes" id="UP000178432"/>
    </source>
</evidence>
<sequence>MARVISIVNQKGGVGKTTTAVNLGAYLASRGKFVLLVDIDPQANATSGLGVEQDKLEKGVYHALIEPLSLREIIQGTGHPGYKVAPATPDLAGARVELVNLDRREFLLAEKILEIKNDYDYILIDCPPSLDLLTINGLVASEEILIPVQAEYLALEGLGQLLGTINLIKDNLKPNLAIMGAVVTMYDKRNRLSEQVTADLRQNFPHRVFNVVIPRNVRLTEAPSYGQSILSYDPKSSGGRAYEELAREIIEQEYFVV</sequence>
<dbReference type="InterPro" id="IPR027417">
    <property type="entry name" value="P-loop_NTPase"/>
</dbReference>